<dbReference type="SMART" id="SM00042">
    <property type="entry name" value="CUB"/>
    <property type="match status" value="4"/>
</dbReference>
<dbReference type="PANTHER" id="PTHR24251:SF37">
    <property type="entry name" value="CUB DOMAIN-CONTAINING PROTEIN"/>
    <property type="match status" value="1"/>
</dbReference>
<dbReference type="FunFam" id="2.60.120.290:FF:000005">
    <property type="entry name" value="Procollagen C-endopeptidase enhancer 1"/>
    <property type="match status" value="1"/>
</dbReference>
<keyword evidence="4" id="KW-0812">Transmembrane</keyword>
<feature type="domain" description="CUB" evidence="6">
    <location>
        <begin position="416"/>
        <end position="537"/>
    </location>
</feature>
<proteinExistence type="predicted"/>
<dbReference type="EMBL" id="NEDP02000574">
    <property type="protein sequence ID" value="OWF55621.1"/>
    <property type="molecule type" value="Genomic_DNA"/>
</dbReference>
<dbReference type="AlphaFoldDB" id="A0A210R425"/>
<keyword evidence="8" id="KW-1185">Reference proteome</keyword>
<evidence type="ECO:0000256" key="2">
    <source>
        <dbReference type="ARBA" id="ARBA00023157"/>
    </source>
</evidence>
<feature type="transmembrane region" description="Helical" evidence="4">
    <location>
        <begin position="549"/>
        <end position="572"/>
    </location>
</feature>
<feature type="domain" description="CUB" evidence="6">
    <location>
        <begin position="28"/>
        <end position="144"/>
    </location>
</feature>
<keyword evidence="1" id="KW-0677">Repeat</keyword>
<protein>
    <submittedName>
        <fullName evidence="7">Cubilin</fullName>
    </submittedName>
</protein>
<evidence type="ECO:0000256" key="1">
    <source>
        <dbReference type="ARBA" id="ARBA00022737"/>
    </source>
</evidence>
<organism evidence="7 8">
    <name type="scientific">Mizuhopecten yessoensis</name>
    <name type="common">Japanese scallop</name>
    <name type="synonym">Patinopecten yessoensis</name>
    <dbReference type="NCBI Taxonomy" id="6573"/>
    <lineage>
        <taxon>Eukaryota</taxon>
        <taxon>Metazoa</taxon>
        <taxon>Spiralia</taxon>
        <taxon>Lophotrochozoa</taxon>
        <taxon>Mollusca</taxon>
        <taxon>Bivalvia</taxon>
        <taxon>Autobranchia</taxon>
        <taxon>Pteriomorphia</taxon>
        <taxon>Pectinida</taxon>
        <taxon>Pectinoidea</taxon>
        <taxon>Pectinidae</taxon>
        <taxon>Mizuhopecten</taxon>
    </lineage>
</organism>
<evidence type="ECO:0000313" key="7">
    <source>
        <dbReference type="EMBL" id="OWF55621.1"/>
    </source>
</evidence>
<feature type="domain" description="CUB" evidence="6">
    <location>
        <begin position="294"/>
        <end position="409"/>
    </location>
</feature>
<keyword evidence="5" id="KW-0732">Signal</keyword>
<reference evidence="7 8" key="1">
    <citation type="journal article" date="2017" name="Nat. Ecol. Evol.">
        <title>Scallop genome provides insights into evolution of bilaterian karyotype and development.</title>
        <authorList>
            <person name="Wang S."/>
            <person name="Zhang J."/>
            <person name="Jiao W."/>
            <person name="Li J."/>
            <person name="Xun X."/>
            <person name="Sun Y."/>
            <person name="Guo X."/>
            <person name="Huan P."/>
            <person name="Dong B."/>
            <person name="Zhang L."/>
            <person name="Hu X."/>
            <person name="Sun X."/>
            <person name="Wang J."/>
            <person name="Zhao C."/>
            <person name="Wang Y."/>
            <person name="Wang D."/>
            <person name="Huang X."/>
            <person name="Wang R."/>
            <person name="Lv J."/>
            <person name="Li Y."/>
            <person name="Zhang Z."/>
            <person name="Liu B."/>
            <person name="Lu W."/>
            <person name="Hui Y."/>
            <person name="Liang J."/>
            <person name="Zhou Z."/>
            <person name="Hou R."/>
            <person name="Li X."/>
            <person name="Liu Y."/>
            <person name="Li H."/>
            <person name="Ning X."/>
            <person name="Lin Y."/>
            <person name="Zhao L."/>
            <person name="Xing Q."/>
            <person name="Dou J."/>
            <person name="Li Y."/>
            <person name="Mao J."/>
            <person name="Guo H."/>
            <person name="Dou H."/>
            <person name="Li T."/>
            <person name="Mu C."/>
            <person name="Jiang W."/>
            <person name="Fu Q."/>
            <person name="Fu X."/>
            <person name="Miao Y."/>
            <person name="Liu J."/>
            <person name="Yu Q."/>
            <person name="Li R."/>
            <person name="Liao H."/>
            <person name="Li X."/>
            <person name="Kong Y."/>
            <person name="Jiang Z."/>
            <person name="Chourrout D."/>
            <person name="Li R."/>
            <person name="Bao Z."/>
        </authorList>
    </citation>
    <scope>NUCLEOTIDE SEQUENCE [LARGE SCALE GENOMIC DNA]</scope>
    <source>
        <strain evidence="7 8">PY_sf001</strain>
    </source>
</reference>
<name>A0A210R425_MIZYE</name>
<evidence type="ECO:0000256" key="4">
    <source>
        <dbReference type="SAM" id="Phobius"/>
    </source>
</evidence>
<comment type="caution">
    <text evidence="7">The sequence shown here is derived from an EMBL/GenBank/DDBJ whole genome shotgun (WGS) entry which is preliminary data.</text>
</comment>
<feature type="signal peptide" evidence="5">
    <location>
        <begin position="1"/>
        <end position="22"/>
    </location>
</feature>
<dbReference type="PROSITE" id="PS01180">
    <property type="entry name" value="CUB"/>
    <property type="match status" value="4"/>
</dbReference>
<evidence type="ECO:0000313" key="8">
    <source>
        <dbReference type="Proteomes" id="UP000242188"/>
    </source>
</evidence>
<feature type="chain" id="PRO_5013188291" evidence="5">
    <location>
        <begin position="23"/>
        <end position="635"/>
    </location>
</feature>
<dbReference type="PANTHER" id="PTHR24251">
    <property type="entry name" value="OVOCHYMASE-RELATED"/>
    <property type="match status" value="1"/>
</dbReference>
<accession>A0A210R425</accession>
<dbReference type="SUPFAM" id="SSF49854">
    <property type="entry name" value="Spermadhesin, CUB domain"/>
    <property type="match status" value="4"/>
</dbReference>
<feature type="domain" description="CUB" evidence="6">
    <location>
        <begin position="152"/>
        <end position="273"/>
    </location>
</feature>
<keyword evidence="4" id="KW-0472">Membrane</keyword>
<dbReference type="Pfam" id="PF00431">
    <property type="entry name" value="CUB"/>
    <property type="match status" value="4"/>
</dbReference>
<dbReference type="Proteomes" id="UP000242188">
    <property type="component" value="Unassembled WGS sequence"/>
</dbReference>
<comment type="caution">
    <text evidence="3">Lacks conserved residue(s) required for the propagation of feature annotation.</text>
</comment>
<keyword evidence="2" id="KW-1015">Disulfide bond</keyword>
<gene>
    <name evidence="7" type="ORF">KP79_PYT13290</name>
</gene>
<dbReference type="OrthoDB" id="6129998at2759"/>
<dbReference type="CDD" id="cd00041">
    <property type="entry name" value="CUB"/>
    <property type="match status" value="4"/>
</dbReference>
<evidence type="ECO:0000256" key="5">
    <source>
        <dbReference type="SAM" id="SignalP"/>
    </source>
</evidence>
<evidence type="ECO:0000256" key="3">
    <source>
        <dbReference type="PROSITE-ProRule" id="PRU00059"/>
    </source>
</evidence>
<evidence type="ECO:0000259" key="6">
    <source>
        <dbReference type="PROSITE" id="PS01180"/>
    </source>
</evidence>
<sequence>MANWRRLLTVLAFLWSVTTVTAQTCQSSGFTIAATEKLQTLSSPNFPSSYPPSANCKWYLNAGDADHLVFIDITSYSIEFAPGCSYDGLFIYDGRQSTLLKAACGSASHRQIDLYKSTSQYATAWFRSDSSVQLQGATLRFFRYPTTVSTVCPTALDLDANTTIQYLYSPGFPRLEDADNECSWLITAVSALDDIILEVLYSDMVSGEVCYTDILTIYDGPDDSATELKQVCSDKVNFVSVVVISSADKMFLKLTTQFSLTARTGFVVSYNSTNRGRTLALTTTVAAIPTFSVCDTSVVPAASSLQQITSPNYPNLYGNYLNCYLVIEAAEGEQIFLNLVDSSIQSSTGCSNDGLAIYDGPSSSSVQLGSFCGEDLTASINSTGSSLTLFFYADGSSLNRGFKVQFISAPHVLPSCIDSSVNITYLNATTSVQYLTSPNYPANYNLNENLYWIIYDTSESGIIKIKAEDSRIEASYKCVFDKVSAYKGPCASFPQLGTFCGEEKPSYYQDTGDYALLTFTSDNSVVNKGFNISYVLVSSTPTPETDYTLLIKAIVGGILGVIALAGLIFLIVKMVQMWRSTEPISSMDRRRDSNSSTSSVLIRTRHAFTALSSMRMPLLRSTAKPKKPKLPRLRR</sequence>
<keyword evidence="4" id="KW-1133">Transmembrane helix</keyword>
<dbReference type="InterPro" id="IPR000859">
    <property type="entry name" value="CUB_dom"/>
</dbReference>
<dbReference type="InterPro" id="IPR035914">
    <property type="entry name" value="Sperma_CUB_dom_sf"/>
</dbReference>
<dbReference type="Gene3D" id="2.60.120.290">
    <property type="entry name" value="Spermadhesin, CUB domain"/>
    <property type="match status" value="4"/>
</dbReference>